<evidence type="ECO:0000313" key="2">
    <source>
        <dbReference type="EMBL" id="ONU82886.1"/>
    </source>
</evidence>
<sequence length="61" mass="6840">MCSSSRQRGCGIEHTRSSTRGQRKSFERLTVFVVPAISLRAARGTPLDLPATRHRRVTSRT</sequence>
<dbReference type="Proteomes" id="UP000188543">
    <property type="component" value="Unassembled WGS sequence"/>
</dbReference>
<dbReference type="OrthoDB" id="9876844at2"/>
<protein>
    <submittedName>
        <fullName evidence="2">Uncharacterized protein</fullName>
    </submittedName>
</protein>
<reference evidence="2 3" key="1">
    <citation type="submission" date="2016-08" db="EMBL/GenBank/DDBJ databases">
        <authorList>
            <person name="Seilhamer J.J."/>
        </authorList>
    </citation>
    <scope>NUCLEOTIDE SEQUENCE [LARGE SCALE GENOMIC DNA]</scope>
    <source>
        <strain evidence="2 3">VC14762</strain>
    </source>
</reference>
<feature type="region of interest" description="Disordered" evidence="1">
    <location>
        <begin position="1"/>
        <end position="25"/>
    </location>
</feature>
<dbReference type="EMBL" id="MUTJ01000065">
    <property type="protein sequence ID" value="ONU82886.1"/>
    <property type="molecule type" value="Genomic_DNA"/>
</dbReference>
<evidence type="ECO:0000313" key="3">
    <source>
        <dbReference type="Proteomes" id="UP000188543"/>
    </source>
</evidence>
<proteinExistence type="predicted"/>
<dbReference type="AlphaFoldDB" id="A0A1V2W116"/>
<accession>A0A1V2W116</accession>
<evidence type="ECO:0000256" key="1">
    <source>
        <dbReference type="SAM" id="MobiDB-lite"/>
    </source>
</evidence>
<comment type="caution">
    <text evidence="2">The sequence shown here is derived from an EMBL/GenBank/DDBJ whole genome shotgun (WGS) entry which is preliminary data.</text>
</comment>
<gene>
    <name evidence="2" type="ORF">A8E72_20750</name>
</gene>
<name>A0A1V2W116_9BURK</name>
<organism evidence="2 3">
    <name type="scientific">Burkholderia cenocepacia</name>
    <dbReference type="NCBI Taxonomy" id="95486"/>
    <lineage>
        <taxon>Bacteria</taxon>
        <taxon>Pseudomonadati</taxon>
        <taxon>Pseudomonadota</taxon>
        <taxon>Betaproteobacteria</taxon>
        <taxon>Burkholderiales</taxon>
        <taxon>Burkholderiaceae</taxon>
        <taxon>Burkholderia</taxon>
        <taxon>Burkholderia cepacia complex</taxon>
    </lineage>
</organism>